<sequence length="75" mass="8372">MNMKVTNKKISVEQIDIGGVSRSSIVLIGDTEIIRCSSIFDTPEHSLHITPQLPLKPTNHPPIYEQITIPPQQPK</sequence>
<proteinExistence type="predicted"/>
<organism evidence="1 2">
    <name type="scientific">Ammoniphilus resinae</name>
    <dbReference type="NCBI Taxonomy" id="861532"/>
    <lineage>
        <taxon>Bacteria</taxon>
        <taxon>Bacillati</taxon>
        <taxon>Bacillota</taxon>
        <taxon>Bacilli</taxon>
        <taxon>Bacillales</taxon>
        <taxon>Paenibacillaceae</taxon>
        <taxon>Aneurinibacillus group</taxon>
        <taxon>Ammoniphilus</taxon>
    </lineage>
</organism>
<dbReference type="Proteomes" id="UP001519343">
    <property type="component" value="Unassembled WGS sequence"/>
</dbReference>
<evidence type="ECO:0000313" key="2">
    <source>
        <dbReference type="Proteomes" id="UP001519343"/>
    </source>
</evidence>
<accession>A0ABS4GQA2</accession>
<dbReference type="RefSeq" id="WP_209810446.1">
    <property type="nucleotide sequence ID" value="NZ_JAGGKT010000006.1"/>
</dbReference>
<evidence type="ECO:0000313" key="1">
    <source>
        <dbReference type="EMBL" id="MBP1932401.1"/>
    </source>
</evidence>
<reference evidence="1 2" key="1">
    <citation type="submission" date="2021-03" db="EMBL/GenBank/DDBJ databases">
        <title>Genomic Encyclopedia of Type Strains, Phase IV (KMG-IV): sequencing the most valuable type-strain genomes for metagenomic binning, comparative biology and taxonomic classification.</title>
        <authorList>
            <person name="Goeker M."/>
        </authorList>
    </citation>
    <scope>NUCLEOTIDE SEQUENCE [LARGE SCALE GENOMIC DNA]</scope>
    <source>
        <strain evidence="1 2">DSM 24738</strain>
    </source>
</reference>
<protein>
    <submittedName>
        <fullName evidence="1">Spore germination protein PD</fullName>
    </submittedName>
</protein>
<name>A0ABS4GQA2_9BACL</name>
<gene>
    <name evidence="1" type="ORF">J2Z37_002402</name>
</gene>
<dbReference type="EMBL" id="JAGGKT010000006">
    <property type="protein sequence ID" value="MBP1932401.1"/>
    <property type="molecule type" value="Genomic_DNA"/>
</dbReference>
<keyword evidence="2" id="KW-1185">Reference proteome</keyword>
<comment type="caution">
    <text evidence="1">The sequence shown here is derived from an EMBL/GenBank/DDBJ whole genome shotgun (WGS) entry which is preliminary data.</text>
</comment>